<feature type="compositionally biased region" description="Acidic residues" evidence="1">
    <location>
        <begin position="196"/>
        <end position="207"/>
    </location>
</feature>
<dbReference type="EMBL" id="JAWCUI010000072">
    <property type="protein sequence ID" value="KAL1889590.1"/>
    <property type="molecule type" value="Genomic_DNA"/>
</dbReference>
<name>A0ABR3YNY9_9PEZI</name>
<feature type="region of interest" description="Disordered" evidence="1">
    <location>
        <begin position="351"/>
        <end position="383"/>
    </location>
</feature>
<organism evidence="2 3">
    <name type="scientific">Sporothrix stenoceras</name>
    <dbReference type="NCBI Taxonomy" id="5173"/>
    <lineage>
        <taxon>Eukaryota</taxon>
        <taxon>Fungi</taxon>
        <taxon>Dikarya</taxon>
        <taxon>Ascomycota</taxon>
        <taxon>Pezizomycotina</taxon>
        <taxon>Sordariomycetes</taxon>
        <taxon>Sordariomycetidae</taxon>
        <taxon>Ophiostomatales</taxon>
        <taxon>Ophiostomataceae</taxon>
        <taxon>Sporothrix</taxon>
    </lineage>
</organism>
<gene>
    <name evidence="2" type="ORF">Sste5346_008839</name>
</gene>
<dbReference type="Proteomes" id="UP001583186">
    <property type="component" value="Unassembled WGS sequence"/>
</dbReference>
<accession>A0ABR3YNY9</accession>
<dbReference type="CDD" id="cd12148">
    <property type="entry name" value="fungal_TF_MHR"/>
    <property type="match status" value="1"/>
</dbReference>
<comment type="caution">
    <text evidence="2">The sequence shown here is derived from an EMBL/GenBank/DDBJ whole genome shotgun (WGS) entry which is preliminary data.</text>
</comment>
<protein>
    <recommendedName>
        <fullName evidence="4">Transcription factor domain-containing protein</fullName>
    </recommendedName>
</protein>
<feature type="compositionally biased region" description="Basic and acidic residues" evidence="1">
    <location>
        <begin position="179"/>
        <end position="195"/>
    </location>
</feature>
<sequence length="805" mass="88242">MLGQLESLVRWGSNLLEQQQQTPGMQDQRPLPTLATTPSTQTRRTTTRTRTGTETMSASPPGVNDTNNITNTDDGDEDAHGDEDDGLGGNFGDAADVDHTGGHDMTINTSTSVDTPGLFAASLTSLPSISSLPTISEIPTISGFLFGGQEHDSTPASAPVHQTQLPPVHLSNTSCSPEMMDHDGDNTNDNNGKKDEDDEMDEEDEGEPLTIPVGHLTPTGSLFALEPIKKLIGEYPEDYFFQIEGLRTYRPGNRRARGTSGNSLRDDLDSLFLGKAYTDLLLTAFFTHVQPHFPIVCADVFMPFVDRVLGLAWMDDPAKNQDDAEIDVALCLTVLALGRLVYRQDQSQDRQSTNCVSPSSRSAAGTSVPNGEDTDAATASPADASTEDSEAYFNIAYGIMMRHWATCFKPSVTFASALVYAAIYLCYLDRPLPAWSLVHMASIKLQVIVVQLKGQPVTREETDHVVRLCWTCFLLECDSLAEFHLPRSGMELIIESMPFPSFAHSGSGDAEPNSGRSGLMFLALCSVRRLLNRVHKTVYDANYKARSTSKNRTPRSKTDVSSMSMPISLWTPSSPADAAVDNIFNAINMNTIRSPSVSVSIPTSIPHPSSSSPASSTTLSAIGSLKAVSTELISQLDTWFESLPPSIKPDLSHRRPQCLQEGWLRLRYWSAKHIICRPCLVFAALYTGEPAALPDYVLWFSQTCIESCRQYIQTVEYMLVERTQYMWMTRQSLLACAFVITIAARSPLLRFLVAHDASTLIRQALVSTQRWATPGSTAESIGWILNMILQKERMTGGIMGTIKGN</sequence>
<keyword evidence="3" id="KW-1185">Reference proteome</keyword>
<evidence type="ECO:0000313" key="2">
    <source>
        <dbReference type="EMBL" id="KAL1889590.1"/>
    </source>
</evidence>
<feature type="region of interest" description="Disordered" evidence="1">
    <location>
        <begin position="168"/>
        <end position="215"/>
    </location>
</feature>
<dbReference type="PANTHER" id="PTHR47785">
    <property type="entry name" value="ZN(II)2CYS6 TRANSCRIPTION FACTOR (EUROFUNG)-RELATED-RELATED"/>
    <property type="match status" value="1"/>
</dbReference>
<feature type="compositionally biased region" description="Low complexity" evidence="1">
    <location>
        <begin position="33"/>
        <end position="55"/>
    </location>
</feature>
<proteinExistence type="predicted"/>
<evidence type="ECO:0000313" key="3">
    <source>
        <dbReference type="Proteomes" id="UP001583186"/>
    </source>
</evidence>
<feature type="region of interest" description="Disordered" evidence="1">
    <location>
        <begin position="19"/>
        <end position="94"/>
    </location>
</feature>
<feature type="compositionally biased region" description="Polar residues" evidence="1">
    <location>
        <begin position="351"/>
        <end position="369"/>
    </location>
</feature>
<reference evidence="2 3" key="1">
    <citation type="journal article" date="2024" name="IMA Fungus">
        <title>IMA Genome - F19 : A genome assembly and annotation guide to empower mycologists, including annotated draft genome sequences of Ceratocystis pirilliformis, Diaporthe australafricana, Fusarium ophioides, Paecilomyces lecythidis, and Sporothrix stenoceras.</title>
        <authorList>
            <person name="Aylward J."/>
            <person name="Wilson A.M."/>
            <person name="Visagie C.M."/>
            <person name="Spraker J."/>
            <person name="Barnes I."/>
            <person name="Buitendag C."/>
            <person name="Ceriani C."/>
            <person name="Del Mar Angel L."/>
            <person name="du Plessis D."/>
            <person name="Fuchs T."/>
            <person name="Gasser K."/>
            <person name="Kramer D."/>
            <person name="Li W."/>
            <person name="Munsamy K."/>
            <person name="Piso A."/>
            <person name="Price J.L."/>
            <person name="Sonnekus B."/>
            <person name="Thomas C."/>
            <person name="van der Nest A."/>
            <person name="van Dijk A."/>
            <person name="van Heerden A."/>
            <person name="van Vuuren N."/>
            <person name="Yilmaz N."/>
            <person name="Duong T.A."/>
            <person name="van der Merwe N.A."/>
            <person name="Wingfield M.J."/>
            <person name="Wingfield B.D."/>
        </authorList>
    </citation>
    <scope>NUCLEOTIDE SEQUENCE [LARGE SCALE GENOMIC DNA]</scope>
    <source>
        <strain evidence="2 3">CMW 5346</strain>
    </source>
</reference>
<evidence type="ECO:0008006" key="4">
    <source>
        <dbReference type="Google" id="ProtNLM"/>
    </source>
</evidence>
<evidence type="ECO:0000256" key="1">
    <source>
        <dbReference type="SAM" id="MobiDB-lite"/>
    </source>
</evidence>
<feature type="compositionally biased region" description="Acidic residues" evidence="1">
    <location>
        <begin position="73"/>
        <end position="86"/>
    </location>
</feature>
<dbReference type="InterPro" id="IPR053181">
    <property type="entry name" value="EcdB-like_regulator"/>
</dbReference>